<reference evidence="1" key="2">
    <citation type="submission" date="2022-06" db="UniProtKB">
        <authorList>
            <consortium name="EnsemblMetazoa"/>
        </authorList>
    </citation>
    <scope>IDENTIFICATION</scope>
    <source>
        <strain evidence="1">PS312</strain>
    </source>
</reference>
<sequence length="85" mass="10011">MKRRLLAFQTISFISQTHIISFNTKNHTRCSQSWMPNYKANTVCGNCPCSSSFPPLSTQNAHLRYRERMKNRVSLRRKKDYAVKE</sequence>
<proteinExistence type="predicted"/>
<dbReference type="EnsemblMetazoa" id="PPA37195.1">
    <property type="protein sequence ID" value="PPA37195.1"/>
    <property type="gene ID" value="WBGene00275564"/>
</dbReference>
<accession>A0A8R1UP53</accession>
<protein>
    <submittedName>
        <fullName evidence="1">Uncharacterized protein</fullName>
    </submittedName>
</protein>
<keyword evidence="2" id="KW-1185">Reference proteome</keyword>
<gene>
    <name evidence="1" type="primary">WBGene00275564</name>
</gene>
<reference evidence="2" key="1">
    <citation type="journal article" date="2008" name="Nat. Genet.">
        <title>The Pristionchus pacificus genome provides a unique perspective on nematode lifestyle and parasitism.</title>
        <authorList>
            <person name="Dieterich C."/>
            <person name="Clifton S.W."/>
            <person name="Schuster L.N."/>
            <person name="Chinwalla A."/>
            <person name="Delehaunty K."/>
            <person name="Dinkelacker I."/>
            <person name="Fulton L."/>
            <person name="Fulton R."/>
            <person name="Godfrey J."/>
            <person name="Minx P."/>
            <person name="Mitreva M."/>
            <person name="Roeseler W."/>
            <person name="Tian H."/>
            <person name="Witte H."/>
            <person name="Yang S.P."/>
            <person name="Wilson R.K."/>
            <person name="Sommer R.J."/>
        </authorList>
    </citation>
    <scope>NUCLEOTIDE SEQUENCE [LARGE SCALE GENOMIC DNA]</scope>
    <source>
        <strain evidence="2">PS312</strain>
    </source>
</reference>
<organism evidence="1 2">
    <name type="scientific">Pristionchus pacificus</name>
    <name type="common">Parasitic nematode worm</name>
    <dbReference type="NCBI Taxonomy" id="54126"/>
    <lineage>
        <taxon>Eukaryota</taxon>
        <taxon>Metazoa</taxon>
        <taxon>Ecdysozoa</taxon>
        <taxon>Nematoda</taxon>
        <taxon>Chromadorea</taxon>
        <taxon>Rhabditida</taxon>
        <taxon>Rhabditina</taxon>
        <taxon>Diplogasteromorpha</taxon>
        <taxon>Diplogasteroidea</taxon>
        <taxon>Neodiplogasteridae</taxon>
        <taxon>Pristionchus</taxon>
    </lineage>
</organism>
<evidence type="ECO:0000313" key="1">
    <source>
        <dbReference type="EnsemblMetazoa" id="PPA37195.1"/>
    </source>
</evidence>
<accession>A0A2A6BT12</accession>
<evidence type="ECO:0000313" key="2">
    <source>
        <dbReference type="Proteomes" id="UP000005239"/>
    </source>
</evidence>
<dbReference type="Proteomes" id="UP000005239">
    <property type="component" value="Unassembled WGS sequence"/>
</dbReference>
<dbReference type="AlphaFoldDB" id="A0A2A6BT12"/>
<name>A0A2A6BT12_PRIPA</name>